<proteinExistence type="predicted"/>
<protein>
    <submittedName>
        <fullName evidence="2">Uncharacterized protein</fullName>
    </submittedName>
</protein>
<feature type="region of interest" description="Disordered" evidence="1">
    <location>
        <begin position="295"/>
        <end position="363"/>
    </location>
</feature>
<evidence type="ECO:0000313" key="2">
    <source>
        <dbReference type="EMBL" id="KAK4087459.1"/>
    </source>
</evidence>
<feature type="region of interest" description="Disordered" evidence="1">
    <location>
        <begin position="516"/>
        <end position="550"/>
    </location>
</feature>
<feature type="compositionally biased region" description="Pro residues" evidence="1">
    <location>
        <begin position="260"/>
        <end position="275"/>
    </location>
</feature>
<feature type="compositionally biased region" description="Basic and acidic residues" evidence="1">
    <location>
        <begin position="69"/>
        <end position="88"/>
    </location>
</feature>
<organism evidence="2 3">
    <name type="scientific">Purpureocillium lilacinum</name>
    <name type="common">Paecilomyces lilacinus</name>
    <dbReference type="NCBI Taxonomy" id="33203"/>
    <lineage>
        <taxon>Eukaryota</taxon>
        <taxon>Fungi</taxon>
        <taxon>Dikarya</taxon>
        <taxon>Ascomycota</taxon>
        <taxon>Pezizomycotina</taxon>
        <taxon>Sordariomycetes</taxon>
        <taxon>Hypocreomycetidae</taxon>
        <taxon>Hypocreales</taxon>
        <taxon>Ophiocordycipitaceae</taxon>
        <taxon>Purpureocillium</taxon>
    </lineage>
</organism>
<feature type="region of interest" description="Disordered" evidence="1">
    <location>
        <begin position="1"/>
        <end position="93"/>
    </location>
</feature>
<dbReference type="EMBL" id="JAWRVI010000032">
    <property type="protein sequence ID" value="KAK4087459.1"/>
    <property type="molecule type" value="Genomic_DNA"/>
</dbReference>
<sequence length="736" mass="78741">MGGGSLLEEDRKEEEQQQQAETTGGMMTIHPEGPCRLTSLSLSGGRKRKQGQHAPGESTSALTWMRRAAPREETTTGELELGRGRRGDTLSSSGAHWTEKLRRGRAPTNAVTCRYGTGLYIDDTLRDCGSPGGTTAPCLPTPTAWHTHTGPEQTVRATTTNGPESAGAFSWCFTQRASAQMAKPHGDGETAGAARPEVKILTALDSHPRRLTLFRGWRLKYTHVLYPILVRKPRTAMRKQDGTEPLGHWMPHSTVAAPCVPRPKPPARAPSPPHPSTVARHAMPRHAHPRPFIAGWQASKHRQRTHPTALGRTRRQKKKWRGGHGAGANPGSRLGGQATGPARDGGGASGNGIGDTKRAKLRLTRPLPLGTWDGTAAMPQCPMPGHATAGTKSSGLPACLPACLSRTRRTQPTSVSTTQMTLLVDDGQCLVSGSQRGWVDFGEREEGAQTRDHGSGLPCASVSGERALCSVSNGEGGDEDGWMVVGRLDGDRASALPDLPALLACVDVDTVRDAARQDEDGRRAGRHLQKLSPTRTTPRPSGRAGGGANGQNFDWRFLVAAPGEGPDDAGEDHARHAPWNALHPSARFAAPGLVWRMRSPRRANMTCLHEQAHHLAVYKPCVVLTALYCPGCVHVHGELATLLAPMEHLAERAGKRGTTARADFHGPVGRWSSPAVRYVTVCCAVLGRAVVVCTNSISSWPLPPRPSLKGGGWILSRSTAERSVAKRRGNAVAVLS</sequence>
<reference evidence="2 3" key="1">
    <citation type="journal article" date="2024" name="Microbiol. Resour. Announc.">
        <title>Genome annotations for the ascomycete fungi Trichoderma harzianum, Trichoderma aggressivum, and Purpureocillium lilacinum.</title>
        <authorList>
            <person name="Beijen E.P.W."/>
            <person name="Ohm R.A."/>
        </authorList>
    </citation>
    <scope>NUCLEOTIDE SEQUENCE [LARGE SCALE GENOMIC DNA]</scope>
    <source>
        <strain evidence="2 3">CBS 150709</strain>
    </source>
</reference>
<feature type="region of interest" description="Disordered" evidence="1">
    <location>
        <begin position="260"/>
        <end position="281"/>
    </location>
</feature>
<evidence type="ECO:0000256" key="1">
    <source>
        <dbReference type="SAM" id="MobiDB-lite"/>
    </source>
</evidence>
<evidence type="ECO:0000313" key="3">
    <source>
        <dbReference type="Proteomes" id="UP001287286"/>
    </source>
</evidence>
<gene>
    <name evidence="2" type="ORF">Purlil1_8307</name>
</gene>
<dbReference type="Proteomes" id="UP001287286">
    <property type="component" value="Unassembled WGS sequence"/>
</dbReference>
<name>A0ABR0BTR4_PURLI</name>
<accession>A0ABR0BTR4</accession>
<keyword evidence="3" id="KW-1185">Reference proteome</keyword>
<feature type="compositionally biased region" description="Basic residues" evidence="1">
    <location>
        <begin position="312"/>
        <end position="322"/>
    </location>
</feature>
<comment type="caution">
    <text evidence="2">The sequence shown here is derived from an EMBL/GenBank/DDBJ whole genome shotgun (WGS) entry which is preliminary data.</text>
</comment>
<feature type="compositionally biased region" description="Gly residues" evidence="1">
    <location>
        <begin position="323"/>
        <end position="353"/>
    </location>
</feature>